<organism evidence="1 2">
    <name type="scientific">Pleurodeles waltl</name>
    <name type="common">Iberian ribbed newt</name>
    <dbReference type="NCBI Taxonomy" id="8319"/>
    <lineage>
        <taxon>Eukaryota</taxon>
        <taxon>Metazoa</taxon>
        <taxon>Chordata</taxon>
        <taxon>Craniata</taxon>
        <taxon>Vertebrata</taxon>
        <taxon>Euteleostomi</taxon>
        <taxon>Amphibia</taxon>
        <taxon>Batrachia</taxon>
        <taxon>Caudata</taxon>
        <taxon>Salamandroidea</taxon>
        <taxon>Salamandridae</taxon>
        <taxon>Pleurodelinae</taxon>
        <taxon>Pleurodeles</taxon>
    </lineage>
</organism>
<dbReference type="AlphaFoldDB" id="A0AAV7VZV4"/>
<gene>
    <name evidence="1" type="ORF">NDU88_001018</name>
</gene>
<protein>
    <recommendedName>
        <fullName evidence="3">Secreted protein</fullName>
    </recommendedName>
</protein>
<proteinExistence type="predicted"/>
<sequence length="97" mass="10735">MLILVPSVVFGRRMLRVRGFGVGRLAETVDCATSGTTTLVQLRFEPSVFRLYSSACSGVAVAHYAHLYILARICSHFMSAVTALRVTVTHTPYREPF</sequence>
<reference evidence="1" key="1">
    <citation type="journal article" date="2022" name="bioRxiv">
        <title>Sequencing and chromosome-scale assembly of the giantPleurodeles waltlgenome.</title>
        <authorList>
            <person name="Brown T."/>
            <person name="Elewa A."/>
            <person name="Iarovenko S."/>
            <person name="Subramanian E."/>
            <person name="Araus A.J."/>
            <person name="Petzold A."/>
            <person name="Susuki M."/>
            <person name="Suzuki K.-i.T."/>
            <person name="Hayashi T."/>
            <person name="Toyoda A."/>
            <person name="Oliveira C."/>
            <person name="Osipova E."/>
            <person name="Leigh N.D."/>
            <person name="Simon A."/>
            <person name="Yun M.H."/>
        </authorList>
    </citation>
    <scope>NUCLEOTIDE SEQUENCE</scope>
    <source>
        <strain evidence="1">20211129_DDA</strain>
        <tissue evidence="1">Liver</tissue>
    </source>
</reference>
<dbReference type="Proteomes" id="UP001066276">
    <property type="component" value="Chromosome 1_2"/>
</dbReference>
<evidence type="ECO:0000313" key="1">
    <source>
        <dbReference type="EMBL" id="KAJ1205590.1"/>
    </source>
</evidence>
<comment type="caution">
    <text evidence="1">The sequence shown here is derived from an EMBL/GenBank/DDBJ whole genome shotgun (WGS) entry which is preliminary data.</text>
</comment>
<accession>A0AAV7VZV4</accession>
<evidence type="ECO:0008006" key="3">
    <source>
        <dbReference type="Google" id="ProtNLM"/>
    </source>
</evidence>
<evidence type="ECO:0000313" key="2">
    <source>
        <dbReference type="Proteomes" id="UP001066276"/>
    </source>
</evidence>
<name>A0AAV7VZV4_PLEWA</name>
<keyword evidence="2" id="KW-1185">Reference proteome</keyword>
<dbReference type="EMBL" id="JANPWB010000002">
    <property type="protein sequence ID" value="KAJ1205590.1"/>
    <property type="molecule type" value="Genomic_DNA"/>
</dbReference>